<feature type="non-terminal residue" evidence="3">
    <location>
        <position position="1"/>
    </location>
</feature>
<dbReference type="AlphaFoldDB" id="A0A0C3S577"/>
<evidence type="ECO:0000256" key="1">
    <source>
        <dbReference type="SAM" id="SignalP"/>
    </source>
</evidence>
<accession>A0A0C3S577</accession>
<keyword evidence="4" id="KW-1185">Reference proteome</keyword>
<feature type="domain" description="HAT C-terminal dimerisation" evidence="2">
    <location>
        <begin position="1"/>
        <end position="52"/>
    </location>
</feature>
<reference evidence="3 4" key="1">
    <citation type="journal article" date="2014" name="PLoS Genet.">
        <title>Analysis of the Phlebiopsis gigantea genome, transcriptome and secretome provides insight into its pioneer colonization strategies of wood.</title>
        <authorList>
            <person name="Hori C."/>
            <person name="Ishida T."/>
            <person name="Igarashi K."/>
            <person name="Samejima M."/>
            <person name="Suzuki H."/>
            <person name="Master E."/>
            <person name="Ferreira P."/>
            <person name="Ruiz-Duenas F.J."/>
            <person name="Held B."/>
            <person name="Canessa P."/>
            <person name="Larrondo L.F."/>
            <person name="Schmoll M."/>
            <person name="Druzhinina I.S."/>
            <person name="Kubicek C.P."/>
            <person name="Gaskell J.A."/>
            <person name="Kersten P."/>
            <person name="St John F."/>
            <person name="Glasner J."/>
            <person name="Sabat G."/>
            <person name="Splinter BonDurant S."/>
            <person name="Syed K."/>
            <person name="Yadav J."/>
            <person name="Mgbeahuruike A.C."/>
            <person name="Kovalchuk A."/>
            <person name="Asiegbu F.O."/>
            <person name="Lackner G."/>
            <person name="Hoffmeister D."/>
            <person name="Rencoret J."/>
            <person name="Gutierrez A."/>
            <person name="Sun H."/>
            <person name="Lindquist E."/>
            <person name="Barry K."/>
            <person name="Riley R."/>
            <person name="Grigoriev I.V."/>
            <person name="Henrissat B."/>
            <person name="Kues U."/>
            <person name="Berka R.M."/>
            <person name="Martinez A.T."/>
            <person name="Covert S.F."/>
            <person name="Blanchette R.A."/>
            <person name="Cullen D."/>
        </authorList>
    </citation>
    <scope>NUCLEOTIDE SEQUENCE [LARGE SCALE GENOMIC DNA]</scope>
    <source>
        <strain evidence="3 4">11061_1 CR5-6</strain>
    </source>
</reference>
<feature type="signal peptide" evidence="1">
    <location>
        <begin position="1"/>
        <end position="16"/>
    </location>
</feature>
<keyword evidence="1" id="KW-0732">Signal</keyword>
<dbReference type="Pfam" id="PF05699">
    <property type="entry name" value="Dimer_Tnp_hAT"/>
    <property type="match status" value="1"/>
</dbReference>
<sequence length="57" mass="6665">FPLLFCVAMDILPVQASAVACERIFSSCKETDTMRRRKLSPKMMEILQMLKHSYNRE</sequence>
<dbReference type="InterPro" id="IPR012337">
    <property type="entry name" value="RNaseH-like_sf"/>
</dbReference>
<dbReference type="EMBL" id="KN840620">
    <property type="protein sequence ID" value="KIP03365.1"/>
    <property type="molecule type" value="Genomic_DNA"/>
</dbReference>
<dbReference type="Proteomes" id="UP000053257">
    <property type="component" value="Unassembled WGS sequence"/>
</dbReference>
<dbReference type="STRING" id="745531.A0A0C3S577"/>
<organism evidence="3 4">
    <name type="scientific">Phlebiopsis gigantea (strain 11061_1 CR5-6)</name>
    <name type="common">White-rot fungus</name>
    <name type="synonym">Peniophora gigantea</name>
    <dbReference type="NCBI Taxonomy" id="745531"/>
    <lineage>
        <taxon>Eukaryota</taxon>
        <taxon>Fungi</taxon>
        <taxon>Dikarya</taxon>
        <taxon>Basidiomycota</taxon>
        <taxon>Agaricomycotina</taxon>
        <taxon>Agaricomycetes</taxon>
        <taxon>Polyporales</taxon>
        <taxon>Phanerochaetaceae</taxon>
        <taxon>Phlebiopsis</taxon>
    </lineage>
</organism>
<evidence type="ECO:0000259" key="2">
    <source>
        <dbReference type="Pfam" id="PF05699"/>
    </source>
</evidence>
<dbReference type="InterPro" id="IPR008906">
    <property type="entry name" value="HATC_C_dom"/>
</dbReference>
<feature type="chain" id="PRO_5002169302" description="HAT C-terminal dimerisation domain-containing protein" evidence="1">
    <location>
        <begin position="17"/>
        <end position="57"/>
    </location>
</feature>
<dbReference type="GO" id="GO:0046983">
    <property type="term" value="F:protein dimerization activity"/>
    <property type="evidence" value="ECO:0007669"/>
    <property type="project" value="InterPro"/>
</dbReference>
<evidence type="ECO:0000313" key="3">
    <source>
        <dbReference type="EMBL" id="KIP03365.1"/>
    </source>
</evidence>
<dbReference type="HOGENOM" id="CLU_009123_15_4_1"/>
<name>A0A0C3S577_PHLG1</name>
<gene>
    <name evidence="3" type="ORF">PHLGIDRAFT_41330</name>
</gene>
<proteinExistence type="predicted"/>
<protein>
    <recommendedName>
        <fullName evidence="2">HAT C-terminal dimerisation domain-containing protein</fullName>
    </recommendedName>
</protein>
<dbReference type="SUPFAM" id="SSF53098">
    <property type="entry name" value="Ribonuclease H-like"/>
    <property type="match status" value="1"/>
</dbReference>
<dbReference type="OrthoDB" id="3241084at2759"/>
<evidence type="ECO:0000313" key="4">
    <source>
        <dbReference type="Proteomes" id="UP000053257"/>
    </source>
</evidence>
<feature type="non-terminal residue" evidence="3">
    <location>
        <position position="57"/>
    </location>
</feature>